<evidence type="ECO:0000313" key="2">
    <source>
        <dbReference type="Proteomes" id="UP000035068"/>
    </source>
</evidence>
<evidence type="ECO:0000313" key="1">
    <source>
        <dbReference type="EMBL" id="KIH77201.1"/>
    </source>
</evidence>
<reference evidence="1 2" key="1">
    <citation type="submission" date="2014-12" db="EMBL/GenBank/DDBJ databases">
        <title>Genomes of Geoalkalibacter ferrihydriticus and Geoalkalibacter subterraneus, two haloalkaliphilic metal-reducing members of the Geobacteraceae.</title>
        <authorList>
            <person name="Badalamenti J.P."/>
            <person name="Torres C.I."/>
            <person name="Krajmalnik-Brown R."/>
            <person name="Bond D.R."/>
        </authorList>
    </citation>
    <scope>NUCLEOTIDE SEQUENCE [LARGE SCALE GENOMIC DNA]</scope>
    <source>
        <strain evidence="1 2">DSM 17813</strain>
    </source>
</reference>
<keyword evidence="2" id="KW-1185">Reference proteome</keyword>
<proteinExistence type="predicted"/>
<dbReference type="EMBL" id="JWJD01000001">
    <property type="protein sequence ID" value="KIH77201.1"/>
    <property type="molecule type" value="Genomic_DNA"/>
</dbReference>
<comment type="caution">
    <text evidence="1">The sequence shown here is derived from an EMBL/GenBank/DDBJ whole genome shotgun (WGS) entry which is preliminary data.</text>
</comment>
<accession>A0A0C2HJH6</accession>
<dbReference type="RefSeq" id="WP_040094936.1">
    <property type="nucleotide sequence ID" value="NZ_JWJD01000001.1"/>
</dbReference>
<dbReference type="AlphaFoldDB" id="A0A0C2HJH6"/>
<dbReference type="Proteomes" id="UP000035068">
    <property type="component" value="Unassembled WGS sequence"/>
</dbReference>
<organism evidence="1 2">
    <name type="scientific">Geoalkalibacter ferrihydriticus DSM 17813</name>
    <dbReference type="NCBI Taxonomy" id="1121915"/>
    <lineage>
        <taxon>Bacteria</taxon>
        <taxon>Pseudomonadati</taxon>
        <taxon>Thermodesulfobacteriota</taxon>
        <taxon>Desulfuromonadia</taxon>
        <taxon>Desulfuromonadales</taxon>
        <taxon>Geoalkalibacteraceae</taxon>
        <taxon>Geoalkalibacter</taxon>
    </lineage>
</organism>
<name>A0A0C2HJH6_9BACT</name>
<gene>
    <name evidence="1" type="ORF">GFER_00010</name>
</gene>
<protein>
    <submittedName>
        <fullName evidence="1">Uncharacterized protein</fullName>
    </submittedName>
</protein>
<sequence>MNKHPDLANLALWVFGTINQSIKTRQGVAVAREVAAAEKTPPGERQPAGLTAVSSVLHRLLSLGALRLEGVLDQGENVLDAKTTDLGRSEETDPDNQKGKGFVFPGPFALCRSVSDYQLVEVAGIKFNDPTY</sequence>